<dbReference type="NCBIfam" id="TIGR01549">
    <property type="entry name" value="HAD-SF-IA-v1"/>
    <property type="match status" value="1"/>
</dbReference>
<dbReference type="PANTHER" id="PTHR43434:SF24">
    <property type="entry name" value="HYDROLASE-RELATED"/>
    <property type="match status" value="1"/>
</dbReference>
<dbReference type="Gene3D" id="1.10.150.240">
    <property type="entry name" value="Putative phosphatase, domain 2"/>
    <property type="match status" value="1"/>
</dbReference>
<dbReference type="InterPro" id="IPR006439">
    <property type="entry name" value="HAD-SF_hydro_IA"/>
</dbReference>
<reference evidence="1 2" key="1">
    <citation type="submission" date="2016-11" db="EMBL/GenBank/DDBJ databases">
        <title>Sphingorhabdus sp. LPB0140, isolated from marine environment.</title>
        <authorList>
            <person name="Kim E."/>
            <person name="Yi H."/>
        </authorList>
    </citation>
    <scope>NUCLEOTIDE SEQUENCE [LARGE SCALE GENOMIC DNA]</scope>
    <source>
        <strain evidence="1 2">LPB0140</strain>
    </source>
</reference>
<dbReference type="SFLD" id="SFLDG01129">
    <property type="entry name" value="C1.5:_HAD__Beta-PGM__Phosphata"/>
    <property type="match status" value="1"/>
</dbReference>
<dbReference type="InterPro" id="IPR023214">
    <property type="entry name" value="HAD_sf"/>
</dbReference>
<sequence>MTDKIAIFDCDGTLVDSQADICGAMEAAFAAVNIPAPPRHGIRRIVGLSVPQAVAALMPHADEELTHILGQEYKQAYFNMRQAGTLHEPLYDGMADLLHKLYDAGWTLAVATGKSQRGLTRTLAHHKITGLFSTLQTADFHPSKPHPSMIYKALAETNMQVEQAVMIGDTVFDIKMGVAAGCRTIGVNWGYHAVEELTGAGAEYIAASMDGLHHLLKDMA</sequence>
<dbReference type="Gene3D" id="3.40.50.1000">
    <property type="entry name" value="HAD superfamily/HAD-like"/>
    <property type="match status" value="1"/>
</dbReference>
<proteinExistence type="predicted"/>
<dbReference type="SFLD" id="SFLDG01135">
    <property type="entry name" value="C1.5.6:_HAD__Beta-PGM__Phospha"/>
    <property type="match status" value="1"/>
</dbReference>
<name>A0A1L3JDZ1_9SPHN</name>
<dbReference type="NCBIfam" id="TIGR01509">
    <property type="entry name" value="HAD-SF-IA-v3"/>
    <property type="match status" value="1"/>
</dbReference>
<dbReference type="InterPro" id="IPR036412">
    <property type="entry name" value="HAD-like_sf"/>
</dbReference>
<accession>A0A1L3JDZ1</accession>
<dbReference type="STRING" id="1913578.LPB140_11710"/>
<dbReference type="Pfam" id="PF13419">
    <property type="entry name" value="HAD_2"/>
    <property type="match status" value="1"/>
</dbReference>
<dbReference type="FunFam" id="3.40.50.1000:FF:000022">
    <property type="entry name" value="Phosphoglycolate phosphatase"/>
    <property type="match status" value="1"/>
</dbReference>
<keyword evidence="2" id="KW-1185">Reference proteome</keyword>
<dbReference type="KEGG" id="sphl:LPB140_11710"/>
<organism evidence="1 2">
    <name type="scientific">Sphingorhabdus lutea</name>
    <dbReference type="NCBI Taxonomy" id="1913578"/>
    <lineage>
        <taxon>Bacteria</taxon>
        <taxon>Pseudomonadati</taxon>
        <taxon>Pseudomonadota</taxon>
        <taxon>Alphaproteobacteria</taxon>
        <taxon>Sphingomonadales</taxon>
        <taxon>Sphingomonadaceae</taxon>
        <taxon>Sphingorhabdus</taxon>
    </lineage>
</organism>
<dbReference type="AlphaFoldDB" id="A0A1L3JDZ1"/>
<evidence type="ECO:0000313" key="1">
    <source>
        <dbReference type="EMBL" id="APG63342.1"/>
    </source>
</evidence>
<dbReference type="OrthoDB" id="9793014at2"/>
<dbReference type="InterPro" id="IPR023198">
    <property type="entry name" value="PGP-like_dom2"/>
</dbReference>
<protein>
    <submittedName>
        <fullName evidence="1">Haloacid dehalogenase</fullName>
    </submittedName>
</protein>
<gene>
    <name evidence="1" type="ORF">LPB140_11710</name>
</gene>
<dbReference type="RefSeq" id="WP_072559996.1">
    <property type="nucleotide sequence ID" value="NZ_CP018154.1"/>
</dbReference>
<dbReference type="InterPro" id="IPR041492">
    <property type="entry name" value="HAD_2"/>
</dbReference>
<dbReference type="GO" id="GO:0008967">
    <property type="term" value="F:phosphoglycolate phosphatase activity"/>
    <property type="evidence" value="ECO:0007669"/>
    <property type="project" value="TreeGrafter"/>
</dbReference>
<dbReference type="SFLD" id="SFLDS00003">
    <property type="entry name" value="Haloacid_Dehalogenase"/>
    <property type="match status" value="1"/>
</dbReference>
<dbReference type="EMBL" id="CP018154">
    <property type="protein sequence ID" value="APG63342.1"/>
    <property type="molecule type" value="Genomic_DNA"/>
</dbReference>
<dbReference type="PANTHER" id="PTHR43434">
    <property type="entry name" value="PHOSPHOGLYCOLATE PHOSPHATASE"/>
    <property type="match status" value="1"/>
</dbReference>
<dbReference type="GO" id="GO:0006281">
    <property type="term" value="P:DNA repair"/>
    <property type="evidence" value="ECO:0007669"/>
    <property type="project" value="TreeGrafter"/>
</dbReference>
<dbReference type="GO" id="GO:0005829">
    <property type="term" value="C:cytosol"/>
    <property type="evidence" value="ECO:0007669"/>
    <property type="project" value="TreeGrafter"/>
</dbReference>
<dbReference type="InterPro" id="IPR050155">
    <property type="entry name" value="HAD-like_hydrolase_sf"/>
</dbReference>
<dbReference type="SUPFAM" id="SSF56784">
    <property type="entry name" value="HAD-like"/>
    <property type="match status" value="1"/>
</dbReference>
<dbReference type="Proteomes" id="UP000242561">
    <property type="component" value="Chromosome"/>
</dbReference>
<evidence type="ECO:0000313" key="2">
    <source>
        <dbReference type="Proteomes" id="UP000242561"/>
    </source>
</evidence>